<dbReference type="AlphaFoldDB" id="A0AAV4I0S0"/>
<accession>A0AAV4I0S0</accession>
<proteinExistence type="predicted"/>
<reference evidence="1 2" key="1">
    <citation type="journal article" date="2021" name="Elife">
        <title>Chloroplast acquisition without the gene transfer in kleptoplastic sea slugs, Plakobranchus ocellatus.</title>
        <authorList>
            <person name="Maeda T."/>
            <person name="Takahashi S."/>
            <person name="Yoshida T."/>
            <person name="Shimamura S."/>
            <person name="Takaki Y."/>
            <person name="Nagai Y."/>
            <person name="Toyoda A."/>
            <person name="Suzuki Y."/>
            <person name="Arimoto A."/>
            <person name="Ishii H."/>
            <person name="Satoh N."/>
            <person name="Nishiyama T."/>
            <person name="Hasebe M."/>
            <person name="Maruyama T."/>
            <person name="Minagawa J."/>
            <person name="Obokata J."/>
            <person name="Shigenobu S."/>
        </authorList>
    </citation>
    <scope>NUCLEOTIDE SEQUENCE [LARGE SCALE GENOMIC DNA]</scope>
</reference>
<evidence type="ECO:0000313" key="2">
    <source>
        <dbReference type="Proteomes" id="UP000762676"/>
    </source>
</evidence>
<comment type="caution">
    <text evidence="1">The sequence shown here is derived from an EMBL/GenBank/DDBJ whole genome shotgun (WGS) entry which is preliminary data.</text>
</comment>
<evidence type="ECO:0000313" key="1">
    <source>
        <dbReference type="EMBL" id="GFS03737.1"/>
    </source>
</evidence>
<sequence>MKEIVSKPDTDLVPKDLIAIRQAMYRERRKKFPALPKTRQEVHEALQHYDITSNQGENMLHVNDTDSGIVIVTTRQNLEYLAIPDVRIFSDDIFKFLDAVTAFQAKVHMKIRATARPVVATKRIKQLQKKVDKLKQLFDEGKLEVKEYVHEIAMRYQPVNE</sequence>
<keyword evidence="2" id="KW-1185">Reference proteome</keyword>
<dbReference type="Proteomes" id="UP000762676">
    <property type="component" value="Unassembled WGS sequence"/>
</dbReference>
<organism evidence="1 2">
    <name type="scientific">Elysia marginata</name>
    <dbReference type="NCBI Taxonomy" id="1093978"/>
    <lineage>
        <taxon>Eukaryota</taxon>
        <taxon>Metazoa</taxon>
        <taxon>Spiralia</taxon>
        <taxon>Lophotrochozoa</taxon>
        <taxon>Mollusca</taxon>
        <taxon>Gastropoda</taxon>
        <taxon>Heterobranchia</taxon>
        <taxon>Euthyneura</taxon>
        <taxon>Panpulmonata</taxon>
        <taxon>Sacoglossa</taxon>
        <taxon>Placobranchoidea</taxon>
        <taxon>Plakobranchidae</taxon>
        <taxon>Elysia</taxon>
    </lineage>
</organism>
<gene>
    <name evidence="1" type="ORF">ElyMa_004640300</name>
</gene>
<protein>
    <submittedName>
        <fullName evidence="1">ESX-1 secretion system protein EccCa1</fullName>
    </submittedName>
</protein>
<dbReference type="EMBL" id="BMAT01009306">
    <property type="protein sequence ID" value="GFS03737.1"/>
    <property type="molecule type" value="Genomic_DNA"/>
</dbReference>
<name>A0AAV4I0S0_9GAST</name>